<dbReference type="Pfam" id="PF07992">
    <property type="entry name" value="Pyr_redox_2"/>
    <property type="match status" value="1"/>
</dbReference>
<comment type="similarity">
    <text evidence="7">Belongs to the class-II pyridine nucleotide-disulfide oxidoreductase family.</text>
</comment>
<evidence type="ECO:0000256" key="4">
    <source>
        <dbReference type="ARBA" id="ARBA00023157"/>
    </source>
</evidence>
<protein>
    <recommendedName>
        <fullName evidence="7">Thioredoxin reductase</fullName>
        <ecNumber evidence="7">1.8.1.9</ecNumber>
    </recommendedName>
</protein>
<feature type="domain" description="FAD/NAD(P)-binding" evidence="9">
    <location>
        <begin position="6"/>
        <end position="295"/>
    </location>
</feature>
<dbReference type="EMBL" id="BMPQ01000005">
    <property type="protein sequence ID" value="GGK64718.1"/>
    <property type="molecule type" value="Genomic_DNA"/>
</dbReference>
<evidence type="ECO:0000256" key="7">
    <source>
        <dbReference type="RuleBase" id="RU003880"/>
    </source>
</evidence>
<gene>
    <name evidence="10" type="primary">trxB</name>
    <name evidence="10" type="ORF">GCM10010094_27080</name>
</gene>
<keyword evidence="11" id="KW-1185">Reference proteome</keyword>
<dbReference type="InterPro" id="IPR005982">
    <property type="entry name" value="Thioredox_Rdtase"/>
</dbReference>
<evidence type="ECO:0000256" key="8">
    <source>
        <dbReference type="RuleBase" id="RU003881"/>
    </source>
</evidence>
<evidence type="ECO:0000256" key="5">
    <source>
        <dbReference type="ARBA" id="ARBA00023284"/>
    </source>
</evidence>
<accession>A0A917VDA3</accession>
<organism evidence="10 11">
    <name type="scientific">Streptomyces flaveus</name>
    <dbReference type="NCBI Taxonomy" id="66370"/>
    <lineage>
        <taxon>Bacteria</taxon>
        <taxon>Bacillati</taxon>
        <taxon>Actinomycetota</taxon>
        <taxon>Actinomycetes</taxon>
        <taxon>Kitasatosporales</taxon>
        <taxon>Streptomycetaceae</taxon>
        <taxon>Streptomyces</taxon>
        <taxon>Streptomyces aurantiacus group</taxon>
    </lineage>
</organism>
<dbReference type="InterPro" id="IPR050097">
    <property type="entry name" value="Ferredoxin-NADP_redctase_2"/>
</dbReference>
<dbReference type="PRINTS" id="PR00469">
    <property type="entry name" value="PNDRDTASEII"/>
</dbReference>
<keyword evidence="8" id="KW-0521">NADP</keyword>
<dbReference type="AlphaFoldDB" id="A0A917VDA3"/>
<evidence type="ECO:0000256" key="1">
    <source>
        <dbReference type="ARBA" id="ARBA00022630"/>
    </source>
</evidence>
<comment type="caution">
    <text evidence="10">The sequence shown here is derived from an EMBL/GenBank/DDBJ whole genome shotgun (WGS) entry which is preliminary data.</text>
</comment>
<dbReference type="NCBIfam" id="TIGR01292">
    <property type="entry name" value="TRX_reduct"/>
    <property type="match status" value="1"/>
</dbReference>
<sequence>MSDVRNVIIIGSGPAGYTAALYTARASLKPLVFEGAVTAGGALMTTTEVENFPGFQDGIMGPELMDNMRAQAERFGAELVPDDVVAVDLSGEIKTVTDTAGTVHKARAVIIATGSQHRKLGLPNEDALSGRGVSWCATCDGFFFKDQDIAVIGGGDTALEEATFLSRFARSVTVVHRRDTLRASKAMQERAFADSKITFVWDSEVAEIQGDQKLSGLKLRNVKTGELTELAVTGLFIAIGHDPRTELFKSQLDLDDEGYLKVDAPSTRTNLTGVFGAGDVVDHTYRQAITAAGTGCSAALDAERHLAALADHEAAAEPEKTTV</sequence>
<dbReference type="RefSeq" id="WP_189322089.1">
    <property type="nucleotide sequence ID" value="NZ_BMPQ01000005.1"/>
</dbReference>
<reference evidence="10" key="1">
    <citation type="journal article" date="2014" name="Int. J. Syst. Evol. Microbiol.">
        <title>Complete genome sequence of Corynebacterium casei LMG S-19264T (=DSM 44701T), isolated from a smear-ripened cheese.</title>
        <authorList>
            <consortium name="US DOE Joint Genome Institute (JGI-PGF)"/>
            <person name="Walter F."/>
            <person name="Albersmeier A."/>
            <person name="Kalinowski J."/>
            <person name="Ruckert C."/>
        </authorList>
    </citation>
    <scope>NUCLEOTIDE SEQUENCE</scope>
    <source>
        <strain evidence="10">JCM 3035</strain>
    </source>
</reference>
<keyword evidence="1 7" id="KW-0285">Flavoprotein</keyword>
<comment type="cofactor">
    <cofactor evidence="8">
        <name>FAD</name>
        <dbReference type="ChEBI" id="CHEBI:57692"/>
    </cofactor>
    <text evidence="8">Binds 1 FAD per subunit.</text>
</comment>
<keyword evidence="2 7" id="KW-0274">FAD</keyword>
<keyword evidence="3 7" id="KW-0560">Oxidoreductase</keyword>
<comment type="subunit">
    <text evidence="7">Homodimer.</text>
</comment>
<dbReference type="EC" id="1.8.1.9" evidence="7"/>
<dbReference type="GO" id="GO:0019430">
    <property type="term" value="P:removal of superoxide radicals"/>
    <property type="evidence" value="ECO:0007669"/>
    <property type="project" value="UniProtKB-UniRule"/>
</dbReference>
<dbReference type="Gene3D" id="3.50.50.60">
    <property type="entry name" value="FAD/NAD(P)-binding domain"/>
    <property type="match status" value="2"/>
</dbReference>
<dbReference type="Proteomes" id="UP000637788">
    <property type="component" value="Unassembled WGS sequence"/>
</dbReference>
<keyword evidence="4" id="KW-1015">Disulfide bond</keyword>
<evidence type="ECO:0000313" key="10">
    <source>
        <dbReference type="EMBL" id="GGK64718.1"/>
    </source>
</evidence>
<dbReference type="GO" id="GO:0005737">
    <property type="term" value="C:cytoplasm"/>
    <property type="evidence" value="ECO:0007669"/>
    <property type="project" value="InterPro"/>
</dbReference>
<evidence type="ECO:0000256" key="6">
    <source>
        <dbReference type="ARBA" id="ARBA00048132"/>
    </source>
</evidence>
<keyword evidence="5 7" id="KW-0676">Redox-active center</keyword>
<evidence type="ECO:0000256" key="2">
    <source>
        <dbReference type="ARBA" id="ARBA00022827"/>
    </source>
</evidence>
<dbReference type="PROSITE" id="PS00573">
    <property type="entry name" value="PYRIDINE_REDOX_2"/>
    <property type="match status" value="1"/>
</dbReference>
<dbReference type="GO" id="GO:0004791">
    <property type="term" value="F:thioredoxin-disulfide reductase (NADPH) activity"/>
    <property type="evidence" value="ECO:0007669"/>
    <property type="project" value="UniProtKB-UniRule"/>
</dbReference>
<name>A0A917VDA3_9ACTN</name>
<evidence type="ECO:0000313" key="11">
    <source>
        <dbReference type="Proteomes" id="UP000637788"/>
    </source>
</evidence>
<dbReference type="PRINTS" id="PR00368">
    <property type="entry name" value="FADPNR"/>
</dbReference>
<dbReference type="SUPFAM" id="SSF51905">
    <property type="entry name" value="FAD/NAD(P)-binding domain"/>
    <property type="match status" value="1"/>
</dbReference>
<dbReference type="InterPro" id="IPR008255">
    <property type="entry name" value="Pyr_nucl-diS_OxRdtase_2_AS"/>
</dbReference>
<dbReference type="InterPro" id="IPR036188">
    <property type="entry name" value="FAD/NAD-bd_sf"/>
</dbReference>
<reference evidence="10" key="2">
    <citation type="submission" date="2020-09" db="EMBL/GenBank/DDBJ databases">
        <authorList>
            <person name="Sun Q."/>
            <person name="Ohkuma M."/>
        </authorList>
    </citation>
    <scope>NUCLEOTIDE SEQUENCE</scope>
    <source>
        <strain evidence="10">JCM 3035</strain>
    </source>
</reference>
<evidence type="ECO:0000259" key="9">
    <source>
        <dbReference type="Pfam" id="PF07992"/>
    </source>
</evidence>
<comment type="catalytic activity">
    <reaction evidence="6 7">
        <text>[thioredoxin]-dithiol + NADP(+) = [thioredoxin]-disulfide + NADPH + H(+)</text>
        <dbReference type="Rhea" id="RHEA:20345"/>
        <dbReference type="Rhea" id="RHEA-COMP:10698"/>
        <dbReference type="Rhea" id="RHEA-COMP:10700"/>
        <dbReference type="ChEBI" id="CHEBI:15378"/>
        <dbReference type="ChEBI" id="CHEBI:29950"/>
        <dbReference type="ChEBI" id="CHEBI:50058"/>
        <dbReference type="ChEBI" id="CHEBI:57783"/>
        <dbReference type="ChEBI" id="CHEBI:58349"/>
        <dbReference type="EC" id="1.8.1.9"/>
    </reaction>
</comment>
<evidence type="ECO:0000256" key="3">
    <source>
        <dbReference type="ARBA" id="ARBA00023002"/>
    </source>
</evidence>
<dbReference type="InterPro" id="IPR023753">
    <property type="entry name" value="FAD/NAD-binding_dom"/>
</dbReference>
<proteinExistence type="inferred from homology"/>
<dbReference type="PANTHER" id="PTHR48105">
    <property type="entry name" value="THIOREDOXIN REDUCTASE 1-RELATED-RELATED"/>
    <property type="match status" value="1"/>
</dbReference>